<evidence type="ECO:0000313" key="3">
    <source>
        <dbReference type="WBParaSite" id="nRc.2.0.1.t03271-RA"/>
    </source>
</evidence>
<dbReference type="WBParaSite" id="nRc.2.0.1.t03271-RA">
    <property type="protein sequence ID" value="nRc.2.0.1.t03271-RA"/>
    <property type="gene ID" value="nRc.2.0.1.g03271"/>
</dbReference>
<name>A0A915HP34_ROMCU</name>
<evidence type="ECO:0000256" key="1">
    <source>
        <dbReference type="SAM" id="MobiDB-lite"/>
    </source>
</evidence>
<reference evidence="3" key="1">
    <citation type="submission" date="2022-11" db="UniProtKB">
        <authorList>
            <consortium name="WormBaseParasite"/>
        </authorList>
    </citation>
    <scope>IDENTIFICATION</scope>
</reference>
<sequence length="60" mass="6704">FVLDEQSGELLTIEEAHLRQLNSYTRKTSTREERKGGAPDLGTDQLQSPGRTTFMIIPVA</sequence>
<accession>A0A915HP34</accession>
<organism evidence="2 3">
    <name type="scientific">Romanomermis culicivorax</name>
    <name type="common">Nematode worm</name>
    <dbReference type="NCBI Taxonomy" id="13658"/>
    <lineage>
        <taxon>Eukaryota</taxon>
        <taxon>Metazoa</taxon>
        <taxon>Ecdysozoa</taxon>
        <taxon>Nematoda</taxon>
        <taxon>Enoplea</taxon>
        <taxon>Dorylaimia</taxon>
        <taxon>Mermithida</taxon>
        <taxon>Mermithoidea</taxon>
        <taxon>Mermithidae</taxon>
        <taxon>Romanomermis</taxon>
    </lineage>
</organism>
<proteinExistence type="predicted"/>
<evidence type="ECO:0000313" key="2">
    <source>
        <dbReference type="Proteomes" id="UP000887565"/>
    </source>
</evidence>
<feature type="region of interest" description="Disordered" evidence="1">
    <location>
        <begin position="24"/>
        <end position="52"/>
    </location>
</feature>
<dbReference type="Proteomes" id="UP000887565">
    <property type="component" value="Unplaced"/>
</dbReference>
<protein>
    <submittedName>
        <fullName evidence="3">Uncharacterized protein</fullName>
    </submittedName>
</protein>
<dbReference type="AlphaFoldDB" id="A0A915HP34"/>
<keyword evidence="2" id="KW-1185">Reference proteome</keyword>